<keyword evidence="2" id="KW-1185">Reference proteome</keyword>
<dbReference type="EMBL" id="LDJI01000021">
    <property type="protein sequence ID" value="KRG63554.1"/>
    <property type="molecule type" value="Genomic_DNA"/>
</dbReference>
<reference evidence="1 2" key="1">
    <citation type="submission" date="2015-05" db="EMBL/GenBank/DDBJ databases">
        <title>Genome sequencing and analysis of members of genus Stenotrophomonas.</title>
        <authorList>
            <person name="Patil P.P."/>
            <person name="Midha S."/>
            <person name="Patil P.B."/>
        </authorList>
    </citation>
    <scope>NUCLEOTIDE SEQUENCE [LARGE SCALE GENOMIC DNA]</scope>
    <source>
        <strain evidence="1 2">DSM 18929</strain>
    </source>
</reference>
<proteinExistence type="predicted"/>
<dbReference type="AlphaFoldDB" id="A0A0R0CA69"/>
<name>A0A0R0CA69_9GAMM</name>
<evidence type="ECO:0000313" key="2">
    <source>
        <dbReference type="Proteomes" id="UP000050864"/>
    </source>
</evidence>
<protein>
    <submittedName>
        <fullName evidence="1">Uncharacterized protein</fullName>
    </submittedName>
</protein>
<comment type="caution">
    <text evidence="1">The sequence shown here is derived from an EMBL/GenBank/DDBJ whole genome shotgun (WGS) entry which is preliminary data.</text>
</comment>
<organism evidence="1 2">
    <name type="scientific">Stenotrophomonas humi</name>
    <dbReference type="NCBI Taxonomy" id="405444"/>
    <lineage>
        <taxon>Bacteria</taxon>
        <taxon>Pseudomonadati</taxon>
        <taxon>Pseudomonadota</taxon>
        <taxon>Gammaproteobacteria</taxon>
        <taxon>Lysobacterales</taxon>
        <taxon>Lysobacteraceae</taxon>
        <taxon>Stenotrophomonas</taxon>
    </lineage>
</organism>
<dbReference type="Proteomes" id="UP000050864">
    <property type="component" value="Unassembled WGS sequence"/>
</dbReference>
<sequence>MPISTGNGKRPGPWTWPFGGWACLNRGGRKLERAPLREYPPAPGRRALIAQRARTPGFIRPLGSSWALMASSSASAAGSRPAR</sequence>
<evidence type="ECO:0000313" key="1">
    <source>
        <dbReference type="EMBL" id="KRG63554.1"/>
    </source>
</evidence>
<gene>
    <name evidence="1" type="ORF">ABB26_11580</name>
</gene>
<accession>A0A0R0CA69</accession>